<dbReference type="Proteomes" id="UP000541425">
    <property type="component" value="Unassembled WGS sequence"/>
</dbReference>
<reference evidence="10 11" key="1">
    <citation type="submission" date="2020-08" db="EMBL/GenBank/DDBJ databases">
        <title>Genomic Encyclopedia of Type Strains, Phase IV (KMG-IV): sequencing the most valuable type-strain genomes for metagenomic binning, comparative biology and taxonomic classification.</title>
        <authorList>
            <person name="Goeker M."/>
        </authorList>
    </citation>
    <scope>NUCLEOTIDE SEQUENCE [LARGE SCALE GENOMIC DNA]</scope>
    <source>
        <strain evidence="10 11">DSM 22548</strain>
    </source>
</reference>
<keyword evidence="6" id="KW-0472">Membrane</keyword>
<keyword evidence="9" id="KW-0732">Signal</keyword>
<dbReference type="EMBL" id="JACICA010000002">
    <property type="protein sequence ID" value="MBB3702089.1"/>
    <property type="molecule type" value="Genomic_DNA"/>
</dbReference>
<dbReference type="Gene3D" id="1.20.1600.10">
    <property type="entry name" value="Outer membrane efflux proteins (OEP)"/>
    <property type="match status" value="1"/>
</dbReference>
<evidence type="ECO:0000256" key="2">
    <source>
        <dbReference type="ARBA" id="ARBA00007613"/>
    </source>
</evidence>
<evidence type="ECO:0000256" key="8">
    <source>
        <dbReference type="SAM" id="Coils"/>
    </source>
</evidence>
<comment type="caution">
    <text evidence="10">The sequence shown here is derived from an EMBL/GenBank/DDBJ whole genome shotgun (WGS) entry which is preliminary data.</text>
</comment>
<dbReference type="PANTHER" id="PTHR30026">
    <property type="entry name" value="OUTER MEMBRANE PROTEIN TOLC"/>
    <property type="match status" value="1"/>
</dbReference>
<dbReference type="RefSeq" id="WP_183694552.1">
    <property type="nucleotide sequence ID" value="NZ_JACICA010000002.1"/>
</dbReference>
<evidence type="ECO:0000256" key="6">
    <source>
        <dbReference type="ARBA" id="ARBA00023136"/>
    </source>
</evidence>
<gene>
    <name evidence="10" type="ORF">FHS60_000542</name>
</gene>
<dbReference type="AlphaFoldDB" id="A0A7W5UDK5"/>
<evidence type="ECO:0000256" key="5">
    <source>
        <dbReference type="ARBA" id="ARBA00022692"/>
    </source>
</evidence>
<keyword evidence="5" id="KW-0812">Transmembrane</keyword>
<evidence type="ECO:0000313" key="10">
    <source>
        <dbReference type="EMBL" id="MBB3702089.1"/>
    </source>
</evidence>
<evidence type="ECO:0000256" key="1">
    <source>
        <dbReference type="ARBA" id="ARBA00004442"/>
    </source>
</evidence>
<accession>A0A7W5UDK5</accession>
<dbReference type="InterPro" id="IPR003423">
    <property type="entry name" value="OMP_efflux"/>
</dbReference>
<sequence length="423" mass="48756">MEKKIITIALIMMAIISQAQTLEECQQAAKKNYPCIKKYDLIDQTTELTVKNIKKGWLPHFTASAQTTYQSEVASWPQSMQSMFQQMGLKMKGLTKEQYKVGIELQQTIYDGGIISNQSQIAQQEGKIQAAQNESDLYQVRKRINEMYFSLLLLDEQIKLNENLNALLLSSENKLAAWVKVGTASISDFDNVKAERLSTEQQMANLKSQRKILQHVLSTFCGIEVSQTQKPSILHSTISTNNRPELRIFDNQLKLTDIQERALNAQLRPKFGLFAQGYYGYPGLNIFEDMMSNKWRLNGIVGLKLSWNIGALYTRKNDKEKLKKQRAMIENIRDVFLFNNNIEQIQQTENISRHRSLMQSDDEIIVLRTNVRKAAESKLTHGIIDVNSLLREIYNENSAKTQRAIHEIEMLQEMYNLKYTNNE</sequence>
<name>A0A7W5UDK5_9BACT</name>
<dbReference type="GO" id="GO:0015288">
    <property type="term" value="F:porin activity"/>
    <property type="evidence" value="ECO:0007669"/>
    <property type="project" value="TreeGrafter"/>
</dbReference>
<feature type="chain" id="PRO_5031015472" evidence="9">
    <location>
        <begin position="20"/>
        <end position="423"/>
    </location>
</feature>
<comment type="similarity">
    <text evidence="2">Belongs to the outer membrane factor (OMF) (TC 1.B.17) family.</text>
</comment>
<dbReference type="PANTHER" id="PTHR30026:SF20">
    <property type="entry name" value="OUTER MEMBRANE PROTEIN TOLC"/>
    <property type="match status" value="1"/>
</dbReference>
<feature type="coiled-coil region" evidence="8">
    <location>
        <begin position="114"/>
        <end position="141"/>
    </location>
</feature>
<proteinExistence type="inferred from homology"/>
<protein>
    <submittedName>
        <fullName evidence="10">Outer membrane protein TolC</fullName>
    </submittedName>
</protein>
<evidence type="ECO:0000256" key="3">
    <source>
        <dbReference type="ARBA" id="ARBA00022448"/>
    </source>
</evidence>
<evidence type="ECO:0000256" key="9">
    <source>
        <dbReference type="SAM" id="SignalP"/>
    </source>
</evidence>
<dbReference type="GO" id="GO:1990281">
    <property type="term" value="C:efflux pump complex"/>
    <property type="evidence" value="ECO:0007669"/>
    <property type="project" value="TreeGrafter"/>
</dbReference>
<keyword evidence="7" id="KW-0998">Cell outer membrane</keyword>
<feature type="signal peptide" evidence="9">
    <location>
        <begin position="1"/>
        <end position="19"/>
    </location>
</feature>
<organism evidence="10 11">
    <name type="scientific">Alloprevotella rava</name>
    <dbReference type="NCBI Taxonomy" id="671218"/>
    <lineage>
        <taxon>Bacteria</taxon>
        <taxon>Pseudomonadati</taxon>
        <taxon>Bacteroidota</taxon>
        <taxon>Bacteroidia</taxon>
        <taxon>Bacteroidales</taxon>
        <taxon>Prevotellaceae</taxon>
        <taxon>Alloprevotella</taxon>
    </lineage>
</organism>
<keyword evidence="8" id="KW-0175">Coiled coil</keyword>
<dbReference type="SUPFAM" id="SSF56954">
    <property type="entry name" value="Outer membrane efflux proteins (OEP)"/>
    <property type="match status" value="1"/>
</dbReference>
<dbReference type="GO" id="GO:0015562">
    <property type="term" value="F:efflux transmembrane transporter activity"/>
    <property type="evidence" value="ECO:0007669"/>
    <property type="project" value="InterPro"/>
</dbReference>
<evidence type="ECO:0000256" key="4">
    <source>
        <dbReference type="ARBA" id="ARBA00022452"/>
    </source>
</evidence>
<evidence type="ECO:0000256" key="7">
    <source>
        <dbReference type="ARBA" id="ARBA00023237"/>
    </source>
</evidence>
<dbReference type="Pfam" id="PF02321">
    <property type="entry name" value="OEP"/>
    <property type="match status" value="1"/>
</dbReference>
<keyword evidence="4" id="KW-1134">Transmembrane beta strand</keyword>
<comment type="subcellular location">
    <subcellularLocation>
        <location evidence="1">Cell outer membrane</location>
    </subcellularLocation>
</comment>
<keyword evidence="3" id="KW-0813">Transport</keyword>
<dbReference type="GO" id="GO:0009279">
    <property type="term" value="C:cell outer membrane"/>
    <property type="evidence" value="ECO:0007669"/>
    <property type="project" value="UniProtKB-SubCell"/>
</dbReference>
<dbReference type="InterPro" id="IPR051906">
    <property type="entry name" value="TolC-like"/>
</dbReference>
<evidence type="ECO:0000313" key="11">
    <source>
        <dbReference type="Proteomes" id="UP000541425"/>
    </source>
</evidence>